<reference evidence="1 2" key="1">
    <citation type="submission" date="2020-09" db="EMBL/GenBank/DDBJ databases">
        <title>De no assembly of potato wild relative species, Solanum commersonii.</title>
        <authorList>
            <person name="Cho K."/>
        </authorList>
    </citation>
    <scope>NUCLEOTIDE SEQUENCE [LARGE SCALE GENOMIC DNA]</scope>
    <source>
        <strain evidence="1">LZ3.2</strain>
        <tissue evidence="1">Leaf</tissue>
    </source>
</reference>
<keyword evidence="2" id="KW-1185">Reference proteome</keyword>
<dbReference type="Proteomes" id="UP000824120">
    <property type="component" value="Chromosome 7"/>
</dbReference>
<accession>A0A9J5YBD7</accession>
<organism evidence="1 2">
    <name type="scientific">Solanum commersonii</name>
    <name type="common">Commerson's wild potato</name>
    <name type="synonym">Commerson's nightshade</name>
    <dbReference type="NCBI Taxonomy" id="4109"/>
    <lineage>
        <taxon>Eukaryota</taxon>
        <taxon>Viridiplantae</taxon>
        <taxon>Streptophyta</taxon>
        <taxon>Embryophyta</taxon>
        <taxon>Tracheophyta</taxon>
        <taxon>Spermatophyta</taxon>
        <taxon>Magnoliopsida</taxon>
        <taxon>eudicotyledons</taxon>
        <taxon>Gunneridae</taxon>
        <taxon>Pentapetalae</taxon>
        <taxon>asterids</taxon>
        <taxon>lamiids</taxon>
        <taxon>Solanales</taxon>
        <taxon>Solanaceae</taxon>
        <taxon>Solanoideae</taxon>
        <taxon>Solaneae</taxon>
        <taxon>Solanum</taxon>
    </lineage>
</organism>
<gene>
    <name evidence="1" type="ORF">H5410_038104</name>
</gene>
<name>A0A9J5YBD7_SOLCO</name>
<evidence type="ECO:0000313" key="1">
    <source>
        <dbReference type="EMBL" id="KAG5596872.1"/>
    </source>
</evidence>
<protein>
    <submittedName>
        <fullName evidence="1">Uncharacterized protein</fullName>
    </submittedName>
</protein>
<sequence length="61" mass="6805">MAKPPKNFISSTRIEVKRSLSRLSQGTSNMAETRALLYGLKWCVGRGYDSGLGRNRFPTLS</sequence>
<comment type="caution">
    <text evidence="1">The sequence shown here is derived from an EMBL/GenBank/DDBJ whole genome shotgun (WGS) entry which is preliminary data.</text>
</comment>
<dbReference type="EMBL" id="JACXVP010000007">
    <property type="protein sequence ID" value="KAG5596872.1"/>
    <property type="molecule type" value="Genomic_DNA"/>
</dbReference>
<dbReference type="AlphaFoldDB" id="A0A9J5YBD7"/>
<proteinExistence type="predicted"/>
<evidence type="ECO:0000313" key="2">
    <source>
        <dbReference type="Proteomes" id="UP000824120"/>
    </source>
</evidence>